<feature type="compositionally biased region" description="Polar residues" evidence="1">
    <location>
        <begin position="37"/>
        <end position="50"/>
    </location>
</feature>
<dbReference type="STRING" id="189425.PGRAT_27525"/>
<dbReference type="RefSeq" id="WP_025703993.1">
    <property type="nucleotide sequence ID" value="NZ_CP009287.1"/>
</dbReference>
<dbReference type="EMBL" id="CP009287">
    <property type="protein sequence ID" value="AIQ70946.1"/>
    <property type="molecule type" value="Genomic_DNA"/>
</dbReference>
<dbReference type="Gene3D" id="3.40.50.1110">
    <property type="entry name" value="SGNH hydrolase"/>
    <property type="match status" value="1"/>
</dbReference>
<dbReference type="OrthoDB" id="9796461at2"/>
<name>A0A089MAW5_9BACL</name>
<dbReference type="eggNOG" id="COG2755">
    <property type="taxonomic scope" value="Bacteria"/>
</dbReference>
<dbReference type="InterPro" id="IPR036514">
    <property type="entry name" value="SGNH_hydro_sf"/>
</dbReference>
<dbReference type="KEGG" id="pgm:PGRAT_27525"/>
<dbReference type="CDD" id="cd01840">
    <property type="entry name" value="SGNH_hydrolase_yrhL_like"/>
    <property type="match status" value="1"/>
</dbReference>
<dbReference type="Proteomes" id="UP000029500">
    <property type="component" value="Chromosome"/>
</dbReference>
<feature type="region of interest" description="Disordered" evidence="1">
    <location>
        <begin position="33"/>
        <end position="54"/>
    </location>
</feature>
<gene>
    <name evidence="2" type="ORF">PGRAT_27525</name>
</gene>
<evidence type="ECO:0000313" key="3">
    <source>
        <dbReference type="Proteomes" id="UP000029500"/>
    </source>
</evidence>
<evidence type="ECO:0000256" key="1">
    <source>
        <dbReference type="SAM" id="MobiDB-lite"/>
    </source>
</evidence>
<dbReference type="SUPFAM" id="SSF52266">
    <property type="entry name" value="SGNH hydrolase"/>
    <property type="match status" value="1"/>
</dbReference>
<proteinExistence type="predicted"/>
<keyword evidence="3" id="KW-1185">Reference proteome</keyword>
<protein>
    <recommendedName>
        <fullName evidence="4">Acyltransferase</fullName>
    </recommendedName>
</protein>
<accession>A0A089MAW5</accession>
<evidence type="ECO:0000313" key="2">
    <source>
        <dbReference type="EMBL" id="AIQ70946.1"/>
    </source>
</evidence>
<organism evidence="2 3">
    <name type="scientific">Paenibacillus graminis</name>
    <dbReference type="NCBI Taxonomy" id="189425"/>
    <lineage>
        <taxon>Bacteria</taxon>
        <taxon>Bacillati</taxon>
        <taxon>Bacillota</taxon>
        <taxon>Bacilli</taxon>
        <taxon>Bacillales</taxon>
        <taxon>Paenibacillaceae</taxon>
        <taxon>Paenibacillus</taxon>
    </lineage>
</organism>
<evidence type="ECO:0008006" key="4">
    <source>
        <dbReference type="Google" id="ProtNLM"/>
    </source>
</evidence>
<dbReference type="AlphaFoldDB" id="A0A089MAW5"/>
<sequence length="214" mass="23446">MKFKKTGIIWCLIILISALGYLGVHREASSESGKEQVANQPIVPSQQVSKHTSKAKKITGEEVTVIGDSVIVGVEPYLKELLPKITVDGKVGRQMSQAKKVIAELKAKGALGDHVIIELGTNGPFNKDQLRTLLTSLSDVKQVLVVTARVPKGWQDTVNSTIKAAVPEFENAKVVDWYAASEGKENYFYKDGVHLKPDGSRYYASLLLQALQEQ</sequence>
<dbReference type="HOGENOM" id="CLU_102134_0_0_9"/>
<reference evidence="2 3" key="1">
    <citation type="submission" date="2014-08" db="EMBL/GenBank/DDBJ databases">
        <title>Comparative genomics of the Paenibacillus odorifer group.</title>
        <authorList>
            <person name="den Bakker H.C."/>
            <person name="Tsai Y.-C."/>
            <person name="Martin N."/>
            <person name="Korlach J."/>
            <person name="Wiedmann M."/>
        </authorList>
    </citation>
    <scope>NUCLEOTIDE SEQUENCE [LARGE SCALE GENOMIC DNA]</scope>
    <source>
        <strain evidence="2 3">DSM 15220</strain>
    </source>
</reference>